<sequence length="276" mass="28898">MTVPAGVPPVEIWWAHEGDAAPGLRALLAPPELDRLDRYRLPATARRYLAGRALLRLALGRRLGLPPEQVPLDSSCAGCGGPHGRPRLPARLGPWNASVSHAGVRIGVAVGRGRLGLDVAAHDAALDLTPDSGLVDRALAPIEARALLRLPGRARPGAFARVWARKEAVLKACDVGLSRPPSRLIVTPADEPADVRAAPPELRFAVANLTLRDLERAPTGPGYAVALAHESAGPDGAPPPLRTRDGSALLATAARTNPANPPHGTRGGTQASPERR</sequence>
<dbReference type="Pfam" id="PF01648">
    <property type="entry name" value="ACPS"/>
    <property type="match status" value="1"/>
</dbReference>
<dbReference type="Proteomes" id="UP000219072">
    <property type="component" value="Unassembled WGS sequence"/>
</dbReference>
<dbReference type="GO" id="GO:0000287">
    <property type="term" value="F:magnesium ion binding"/>
    <property type="evidence" value="ECO:0007669"/>
    <property type="project" value="InterPro"/>
</dbReference>
<evidence type="ECO:0000256" key="1">
    <source>
        <dbReference type="ARBA" id="ARBA00010990"/>
    </source>
</evidence>
<feature type="region of interest" description="Disordered" evidence="3">
    <location>
        <begin position="229"/>
        <end position="276"/>
    </location>
</feature>
<dbReference type="EMBL" id="OCNE01000017">
    <property type="protein sequence ID" value="SOD64505.1"/>
    <property type="molecule type" value="Genomic_DNA"/>
</dbReference>
<dbReference type="Gene3D" id="3.90.470.20">
    <property type="entry name" value="4'-phosphopantetheinyl transferase domain"/>
    <property type="match status" value="1"/>
</dbReference>
<feature type="domain" description="4'-phosphopantetheinyl transferase" evidence="4">
    <location>
        <begin position="115"/>
        <end position="188"/>
    </location>
</feature>
<dbReference type="SUPFAM" id="SSF56214">
    <property type="entry name" value="4'-phosphopantetheinyl transferase"/>
    <property type="match status" value="2"/>
</dbReference>
<dbReference type="InterPro" id="IPR050559">
    <property type="entry name" value="P-Pant_transferase_sf"/>
</dbReference>
<dbReference type="InterPro" id="IPR037143">
    <property type="entry name" value="4-PPantetheinyl_Trfase_dom_sf"/>
</dbReference>
<reference evidence="5 6" key="1">
    <citation type="submission" date="2017-09" db="EMBL/GenBank/DDBJ databases">
        <authorList>
            <person name="Ehlers B."/>
            <person name="Leendertz F.H."/>
        </authorList>
    </citation>
    <scope>NUCLEOTIDE SEQUENCE [LARGE SCALE GENOMIC DNA]</scope>
    <source>
        <strain evidence="5 6">CGMCC 4.7095</strain>
    </source>
</reference>
<dbReference type="GO" id="GO:0008897">
    <property type="term" value="F:holo-[acyl-carrier-protein] synthase activity"/>
    <property type="evidence" value="ECO:0007669"/>
    <property type="project" value="InterPro"/>
</dbReference>
<organism evidence="5 6">
    <name type="scientific">Streptomyces zhaozhouensis</name>
    <dbReference type="NCBI Taxonomy" id="1300267"/>
    <lineage>
        <taxon>Bacteria</taxon>
        <taxon>Bacillati</taxon>
        <taxon>Actinomycetota</taxon>
        <taxon>Actinomycetes</taxon>
        <taxon>Kitasatosporales</taxon>
        <taxon>Streptomycetaceae</taxon>
        <taxon>Streptomyces</taxon>
    </lineage>
</organism>
<keyword evidence="6" id="KW-1185">Reference proteome</keyword>
<protein>
    <submittedName>
        <fullName evidence="5">4'-phosphopantetheinyl transferase</fullName>
    </submittedName>
</protein>
<gene>
    <name evidence="5" type="ORF">SAMN06297387_11771</name>
</gene>
<comment type="similarity">
    <text evidence="1">Belongs to the P-Pant transferase superfamily. Gsp/Sfp/HetI/AcpT family.</text>
</comment>
<dbReference type="PANTHER" id="PTHR12215">
    <property type="entry name" value="PHOSPHOPANTETHEINE TRANSFERASE"/>
    <property type="match status" value="1"/>
</dbReference>
<name>A0A286E0V4_9ACTN</name>
<keyword evidence="2 5" id="KW-0808">Transferase</keyword>
<proteinExistence type="inferred from homology"/>
<evidence type="ECO:0000313" key="5">
    <source>
        <dbReference type="EMBL" id="SOD64505.1"/>
    </source>
</evidence>
<evidence type="ECO:0000313" key="6">
    <source>
        <dbReference type="Proteomes" id="UP000219072"/>
    </source>
</evidence>
<evidence type="ECO:0000256" key="2">
    <source>
        <dbReference type="ARBA" id="ARBA00022679"/>
    </source>
</evidence>
<feature type="compositionally biased region" description="Low complexity" evidence="3">
    <location>
        <begin position="248"/>
        <end position="258"/>
    </location>
</feature>
<dbReference type="PANTHER" id="PTHR12215:SF10">
    <property type="entry name" value="L-AMINOADIPATE-SEMIALDEHYDE DEHYDROGENASE-PHOSPHOPANTETHEINYL TRANSFERASE"/>
    <property type="match status" value="1"/>
</dbReference>
<dbReference type="AlphaFoldDB" id="A0A286E0V4"/>
<evidence type="ECO:0000259" key="4">
    <source>
        <dbReference type="Pfam" id="PF01648"/>
    </source>
</evidence>
<dbReference type="InterPro" id="IPR008278">
    <property type="entry name" value="4-PPantetheinyl_Trfase_dom"/>
</dbReference>
<dbReference type="GO" id="GO:0005829">
    <property type="term" value="C:cytosol"/>
    <property type="evidence" value="ECO:0007669"/>
    <property type="project" value="TreeGrafter"/>
</dbReference>
<accession>A0A286E0V4</accession>
<dbReference type="RefSeq" id="WP_170970634.1">
    <property type="nucleotide sequence ID" value="NZ_OCNE01000017.1"/>
</dbReference>
<dbReference type="GO" id="GO:0019878">
    <property type="term" value="P:lysine biosynthetic process via aminoadipic acid"/>
    <property type="evidence" value="ECO:0007669"/>
    <property type="project" value="TreeGrafter"/>
</dbReference>
<evidence type="ECO:0000256" key="3">
    <source>
        <dbReference type="SAM" id="MobiDB-lite"/>
    </source>
</evidence>